<dbReference type="Gene3D" id="1.10.287.20">
    <property type="entry name" value="Ubiquinol-cytochrome C reductase hinge domain"/>
    <property type="match status" value="1"/>
</dbReference>
<dbReference type="OMA" id="ACICFCE"/>
<dbReference type="Pfam" id="PF02320">
    <property type="entry name" value="UCR_hinge"/>
    <property type="match status" value="1"/>
</dbReference>
<reference evidence="13" key="1">
    <citation type="submission" date="2025-08" db="UniProtKB">
        <authorList>
            <consortium name="RefSeq"/>
        </authorList>
    </citation>
    <scope>IDENTIFICATION</scope>
</reference>
<evidence type="ECO:0000256" key="7">
    <source>
        <dbReference type="ARBA" id="ARBA00023128"/>
    </source>
</evidence>
<evidence type="ECO:0000256" key="8">
    <source>
        <dbReference type="ARBA" id="ARBA00023136"/>
    </source>
</evidence>
<organism evidence="12 13">
    <name type="scientific">Biomphalaria glabrata</name>
    <name type="common">Bloodfluke planorb</name>
    <name type="synonym">Freshwater snail</name>
    <dbReference type="NCBI Taxonomy" id="6526"/>
    <lineage>
        <taxon>Eukaryota</taxon>
        <taxon>Metazoa</taxon>
        <taxon>Spiralia</taxon>
        <taxon>Lophotrochozoa</taxon>
        <taxon>Mollusca</taxon>
        <taxon>Gastropoda</taxon>
        <taxon>Heterobranchia</taxon>
        <taxon>Euthyneura</taxon>
        <taxon>Panpulmonata</taxon>
        <taxon>Hygrophila</taxon>
        <taxon>Lymnaeoidea</taxon>
        <taxon>Planorbidae</taxon>
        <taxon>Biomphalaria</taxon>
    </lineage>
</organism>
<dbReference type="FunFam" id="1.10.287.20:FF:000001">
    <property type="entry name" value="Cytochrome b-c1 complex subunit 6"/>
    <property type="match status" value="1"/>
</dbReference>
<dbReference type="InterPro" id="IPR003422">
    <property type="entry name" value="Cyt_b-c1_6"/>
</dbReference>
<evidence type="ECO:0000256" key="1">
    <source>
        <dbReference type="ARBA" id="ARBA00004137"/>
    </source>
</evidence>
<dbReference type="Proteomes" id="UP001165740">
    <property type="component" value="Chromosome 5"/>
</dbReference>
<dbReference type="InterPro" id="IPR023184">
    <property type="entry name" value="Ubol_cytC_Rdtase_hinge_dom"/>
</dbReference>
<evidence type="ECO:0000313" key="12">
    <source>
        <dbReference type="Proteomes" id="UP001165740"/>
    </source>
</evidence>
<accession>A0A9W3AHD2</accession>
<keyword evidence="12" id="KW-1185">Reference proteome</keyword>
<dbReference type="SUPFAM" id="SSF81531">
    <property type="entry name" value="Non-heme 11 kDa protein of cytochrome bc1 complex (Ubiquinol-cytochrome c reductase)"/>
    <property type="match status" value="1"/>
</dbReference>
<dbReference type="GeneID" id="106057646"/>
<keyword evidence="9" id="KW-1015">Disulfide bond</keyword>
<dbReference type="RefSeq" id="XP_055886695.1">
    <property type="nucleotide sequence ID" value="XM_056030720.1"/>
</dbReference>
<dbReference type="GO" id="GO:0006122">
    <property type="term" value="P:mitochondrial electron transport, ubiquinol to cytochrome c"/>
    <property type="evidence" value="ECO:0007669"/>
    <property type="project" value="InterPro"/>
</dbReference>
<dbReference type="AlphaFoldDB" id="A0A9W3AHD2"/>
<keyword evidence="7" id="KW-0496">Mitochondrion</keyword>
<dbReference type="GO" id="GO:0005743">
    <property type="term" value="C:mitochondrial inner membrane"/>
    <property type="evidence" value="ECO:0007669"/>
    <property type="project" value="UniProtKB-SubCell"/>
</dbReference>
<keyword evidence="6" id="KW-0249">Electron transport</keyword>
<dbReference type="InterPro" id="IPR036811">
    <property type="entry name" value="Ubol_cytC_Rdtase_hinge_dom_sf"/>
</dbReference>
<feature type="region of interest" description="Disordered" evidence="10">
    <location>
        <begin position="1"/>
        <end position="36"/>
    </location>
</feature>
<evidence type="ECO:0000256" key="5">
    <source>
        <dbReference type="ARBA" id="ARBA00022792"/>
    </source>
</evidence>
<name>A0A9W3AHD2_BIOGL</name>
<comment type="similarity">
    <text evidence="2">Belongs to the UQCRH/QCR6 family.</text>
</comment>
<keyword evidence="5" id="KW-0999">Mitochondrion inner membrane</keyword>
<evidence type="ECO:0000259" key="11">
    <source>
        <dbReference type="Pfam" id="PF02320"/>
    </source>
</evidence>
<evidence type="ECO:0000256" key="2">
    <source>
        <dbReference type="ARBA" id="ARBA00006498"/>
    </source>
</evidence>
<evidence type="ECO:0000256" key="10">
    <source>
        <dbReference type="SAM" id="MobiDB-lite"/>
    </source>
</evidence>
<comment type="subcellular location">
    <subcellularLocation>
        <location evidence="1">Mitochondrion inner membrane</location>
        <topology evidence="1">Peripheral membrane protein</topology>
        <orientation evidence="1">Intermembrane side</orientation>
    </subcellularLocation>
</comment>
<keyword evidence="4" id="KW-0679">Respiratory chain</keyword>
<evidence type="ECO:0000256" key="4">
    <source>
        <dbReference type="ARBA" id="ARBA00022660"/>
    </source>
</evidence>
<protein>
    <submittedName>
        <fullName evidence="13">Uncharacterized protein LOC106057646 isoform X1</fullName>
    </submittedName>
</protein>
<feature type="domain" description="Ubiquinol-cytochrome C reductase hinge" evidence="11">
    <location>
        <begin position="88"/>
        <end position="144"/>
    </location>
</feature>
<gene>
    <name evidence="13" type="primary">LOC106057646</name>
</gene>
<proteinExistence type="inferred from homology"/>
<keyword evidence="8" id="KW-0472">Membrane</keyword>
<feature type="compositionally biased region" description="Basic and acidic residues" evidence="10">
    <location>
        <begin position="13"/>
        <end position="22"/>
    </location>
</feature>
<sequence length="156" mass="16936">MGLGDKVIAASSPKEEVGDKAKQLSGEESSDGGIEGDEDCFCLCFCDDDADKAKDKPEDNAGSEKGKCECYCICAADSNEEESADLVDPFVELKEKCAEKPECAKYKQKLDECTARVESRSKTAETCTEELIDFLHCVDHCVSAFVYASFLNSSIP</sequence>
<dbReference type="PANTHER" id="PTHR15336:SF0">
    <property type="entry name" value="CYTOCHROME B-C1 COMPLEX SUBUNIT 6, MITOCHONDRIAL"/>
    <property type="match status" value="1"/>
</dbReference>
<evidence type="ECO:0000256" key="9">
    <source>
        <dbReference type="ARBA" id="ARBA00023157"/>
    </source>
</evidence>
<dbReference type="OrthoDB" id="405848at2759"/>
<evidence type="ECO:0000256" key="6">
    <source>
        <dbReference type="ARBA" id="ARBA00022982"/>
    </source>
</evidence>
<evidence type="ECO:0000313" key="13">
    <source>
        <dbReference type="RefSeq" id="XP_055886695.1"/>
    </source>
</evidence>
<keyword evidence="3" id="KW-0813">Transport</keyword>
<evidence type="ECO:0000256" key="3">
    <source>
        <dbReference type="ARBA" id="ARBA00022448"/>
    </source>
</evidence>
<dbReference type="PANTHER" id="PTHR15336">
    <property type="entry name" value="UBIQUINOL-CYTOCHROME C REDUCTASE COMPLEX 7.8 KDA PROTEIN"/>
    <property type="match status" value="1"/>
</dbReference>